<sequence length="70" mass="7583">MTMRHLRRWVDGTGRRPRGGDDIEVGAATDRRRTASRRGTRRASVQTAAAIPSGKQHGARRCGDGRAVAA</sequence>
<protein>
    <submittedName>
        <fullName evidence="2">Uncharacterized protein</fullName>
    </submittedName>
</protein>
<gene>
    <name evidence="2" type="ORF">E2562_032761</name>
</gene>
<dbReference type="AlphaFoldDB" id="A0A6G1F0I9"/>
<accession>A0A6G1F0I9</accession>
<evidence type="ECO:0000313" key="3">
    <source>
        <dbReference type="Proteomes" id="UP000479710"/>
    </source>
</evidence>
<dbReference type="EMBL" id="SPHZ02000002">
    <property type="protein sequence ID" value="KAF0930420.1"/>
    <property type="molecule type" value="Genomic_DNA"/>
</dbReference>
<evidence type="ECO:0000256" key="1">
    <source>
        <dbReference type="SAM" id="MobiDB-lite"/>
    </source>
</evidence>
<reference evidence="2 3" key="1">
    <citation type="submission" date="2019-11" db="EMBL/GenBank/DDBJ databases">
        <title>Whole genome sequence of Oryza granulata.</title>
        <authorList>
            <person name="Li W."/>
        </authorList>
    </citation>
    <scope>NUCLEOTIDE SEQUENCE [LARGE SCALE GENOMIC DNA]</scope>
    <source>
        <strain evidence="3">cv. Menghai</strain>
        <tissue evidence="2">Leaf</tissue>
    </source>
</reference>
<proteinExistence type="predicted"/>
<feature type="compositionally biased region" description="Basic and acidic residues" evidence="1">
    <location>
        <begin position="8"/>
        <end position="21"/>
    </location>
</feature>
<feature type="region of interest" description="Disordered" evidence="1">
    <location>
        <begin position="1"/>
        <end position="70"/>
    </location>
</feature>
<comment type="caution">
    <text evidence="2">The sequence shown here is derived from an EMBL/GenBank/DDBJ whole genome shotgun (WGS) entry which is preliminary data.</text>
</comment>
<name>A0A6G1F0I9_9ORYZ</name>
<evidence type="ECO:0000313" key="2">
    <source>
        <dbReference type="EMBL" id="KAF0930420.1"/>
    </source>
</evidence>
<keyword evidence="3" id="KW-1185">Reference proteome</keyword>
<organism evidence="2 3">
    <name type="scientific">Oryza meyeriana var. granulata</name>
    <dbReference type="NCBI Taxonomy" id="110450"/>
    <lineage>
        <taxon>Eukaryota</taxon>
        <taxon>Viridiplantae</taxon>
        <taxon>Streptophyta</taxon>
        <taxon>Embryophyta</taxon>
        <taxon>Tracheophyta</taxon>
        <taxon>Spermatophyta</taxon>
        <taxon>Magnoliopsida</taxon>
        <taxon>Liliopsida</taxon>
        <taxon>Poales</taxon>
        <taxon>Poaceae</taxon>
        <taxon>BOP clade</taxon>
        <taxon>Oryzoideae</taxon>
        <taxon>Oryzeae</taxon>
        <taxon>Oryzinae</taxon>
        <taxon>Oryza</taxon>
        <taxon>Oryza meyeriana</taxon>
    </lineage>
</organism>
<dbReference type="Proteomes" id="UP000479710">
    <property type="component" value="Unassembled WGS sequence"/>
</dbReference>